<dbReference type="NCBIfam" id="TIGR00254">
    <property type="entry name" value="GGDEF"/>
    <property type="match status" value="1"/>
</dbReference>
<reference evidence="2 3" key="1">
    <citation type="submission" date="2018-03" db="EMBL/GenBank/DDBJ databases">
        <title>Genomic Encyclopedia of Archaeal and Bacterial Type Strains, Phase II (KMG-II): from individual species to whole genera.</title>
        <authorList>
            <person name="Goeker M."/>
        </authorList>
    </citation>
    <scope>NUCLEOTIDE SEQUENCE [LARGE SCALE GENOMIC DNA]</scope>
    <source>
        <strain evidence="2 3">DSM 43146</strain>
    </source>
</reference>
<dbReference type="AlphaFoldDB" id="A0A2T0K1N5"/>
<dbReference type="PANTHER" id="PTHR45138:SF9">
    <property type="entry name" value="DIGUANYLATE CYCLASE DGCM-RELATED"/>
    <property type="match status" value="1"/>
</dbReference>
<dbReference type="GO" id="GO:0052621">
    <property type="term" value="F:diguanylate cyclase activity"/>
    <property type="evidence" value="ECO:0007669"/>
    <property type="project" value="TreeGrafter"/>
</dbReference>
<dbReference type="EMBL" id="PVMZ01000018">
    <property type="protein sequence ID" value="PRX16729.1"/>
    <property type="molecule type" value="Genomic_DNA"/>
</dbReference>
<accession>A0A2T0K1N5</accession>
<gene>
    <name evidence="2" type="ORF">CLV67_11860</name>
</gene>
<protein>
    <submittedName>
        <fullName evidence="2">Diguanylate cyclase (GGDEF)-like protein</fullName>
    </submittedName>
</protein>
<feature type="domain" description="GGDEF" evidence="1">
    <location>
        <begin position="392"/>
        <end position="521"/>
    </location>
</feature>
<sequence>MPDRVALSAVHEAAIEHAYRLIETAQGHNDPAAVDRAEREATAHGWTDVRLLIHMTRSLACLEDGLDDTAHVEAMVDGAVVLGDPAMLALAVALKALRCAGRRRTATTGESAASLLVQAVVLLDEADRTVPVVHRAAALIEVACVAHELGFWELALEYYELTEKTLAEPGDRWGETIRRQARVVSINSFDLALDWASCLVAIGEWDAAAGRAGTALVTGDPTDADWPPVWVEEVHGMRHLLSAIAGGIRTPAEGRVAALGGAIAAARAGDAELAAALAEEAGEDLGVPVPTGTKLLRMCIAAKGPGANKAAIRYGDELATLRWNDRLDRMSGMRDAIAVERRRRDHEQLRKELVVDELTGLANRRGYQAYLAALDEHRGSRPGEIDDRGDESAYAVMMIDVDHFKAVNDGFGHDVGDLVLARLGQILAVHVRQIDLAARLGGDEFVVILADVHTGVPAARAQQILDAVRSHPWDELAAGLTVSVSIGVHHGSRGELPSLLSDADRSLYQAKHDGRGRVWAN</sequence>
<dbReference type="SMART" id="SM00267">
    <property type="entry name" value="GGDEF"/>
    <property type="match status" value="1"/>
</dbReference>
<dbReference type="Gene3D" id="3.30.70.270">
    <property type="match status" value="1"/>
</dbReference>
<dbReference type="Proteomes" id="UP000239415">
    <property type="component" value="Unassembled WGS sequence"/>
</dbReference>
<dbReference type="PANTHER" id="PTHR45138">
    <property type="entry name" value="REGULATORY COMPONENTS OF SENSORY TRANSDUCTION SYSTEM"/>
    <property type="match status" value="1"/>
</dbReference>
<comment type="caution">
    <text evidence="2">The sequence shown here is derived from an EMBL/GenBank/DDBJ whole genome shotgun (WGS) entry which is preliminary data.</text>
</comment>
<evidence type="ECO:0000313" key="3">
    <source>
        <dbReference type="Proteomes" id="UP000239415"/>
    </source>
</evidence>
<keyword evidence="3" id="KW-1185">Reference proteome</keyword>
<proteinExistence type="predicted"/>
<dbReference type="CDD" id="cd01949">
    <property type="entry name" value="GGDEF"/>
    <property type="match status" value="1"/>
</dbReference>
<dbReference type="InterPro" id="IPR000160">
    <property type="entry name" value="GGDEF_dom"/>
</dbReference>
<dbReference type="InterPro" id="IPR050469">
    <property type="entry name" value="Diguanylate_Cyclase"/>
</dbReference>
<dbReference type="PROSITE" id="PS50887">
    <property type="entry name" value="GGDEF"/>
    <property type="match status" value="1"/>
</dbReference>
<name>A0A2T0K1N5_9ACTN</name>
<evidence type="ECO:0000313" key="2">
    <source>
        <dbReference type="EMBL" id="PRX16729.1"/>
    </source>
</evidence>
<dbReference type="InterPro" id="IPR029787">
    <property type="entry name" value="Nucleotide_cyclase"/>
</dbReference>
<dbReference type="SUPFAM" id="SSF55073">
    <property type="entry name" value="Nucleotide cyclase"/>
    <property type="match status" value="1"/>
</dbReference>
<dbReference type="InterPro" id="IPR043128">
    <property type="entry name" value="Rev_trsase/Diguanyl_cyclase"/>
</dbReference>
<organism evidence="2 3">
    <name type="scientific">Actinoplanes italicus</name>
    <dbReference type="NCBI Taxonomy" id="113567"/>
    <lineage>
        <taxon>Bacteria</taxon>
        <taxon>Bacillati</taxon>
        <taxon>Actinomycetota</taxon>
        <taxon>Actinomycetes</taxon>
        <taxon>Micromonosporales</taxon>
        <taxon>Micromonosporaceae</taxon>
        <taxon>Actinoplanes</taxon>
    </lineage>
</organism>
<evidence type="ECO:0000259" key="1">
    <source>
        <dbReference type="PROSITE" id="PS50887"/>
    </source>
</evidence>
<dbReference type="Pfam" id="PF00990">
    <property type="entry name" value="GGDEF"/>
    <property type="match status" value="1"/>
</dbReference>